<comment type="caution">
    <text evidence="1">The sequence shown here is derived from an EMBL/GenBank/DDBJ whole genome shotgun (WGS) entry which is preliminary data.</text>
</comment>
<proteinExistence type="predicted"/>
<accession>A0ABY0FYK9</accession>
<evidence type="ECO:0008006" key="3">
    <source>
        <dbReference type="Google" id="ProtNLM"/>
    </source>
</evidence>
<protein>
    <recommendedName>
        <fullName evidence="3">Heterokaryon incompatibility domain-containing protein</fullName>
    </recommendedName>
</protein>
<name>A0ABY0FYK9_9PLEO</name>
<dbReference type="Proteomes" id="UP000293195">
    <property type="component" value="Unassembled WGS sequence"/>
</dbReference>
<reference evidence="2" key="1">
    <citation type="journal article" date="2019" name="bioRxiv">
        <title>Genomics, evolutionary history and diagnostics of the Alternaria alternata species group including apple and Asian pear pathotypes.</title>
        <authorList>
            <person name="Armitage A.D."/>
            <person name="Cockerton H.M."/>
            <person name="Sreenivasaprasad S."/>
            <person name="Woodhall J.W."/>
            <person name="Lane C.R."/>
            <person name="Harrison R.J."/>
            <person name="Clarkson J.P."/>
        </authorList>
    </citation>
    <scope>NUCLEOTIDE SEQUENCE [LARGE SCALE GENOMIC DNA]</scope>
    <source>
        <strain evidence="2">FERA 635</strain>
    </source>
</reference>
<keyword evidence="2" id="KW-1185">Reference proteome</keyword>
<sequence>MPAFEGLSPLSSSTSACVVPTIEEHEMTYQYEPIVTDEELRVLLLESGVFEEPLVGSLLIRKIGEKTLYDRDWDWVPKGDGNEWDCVSYCWGSQKDYTYFSCDGYSLRITTTVEEMLRHLREPFMP</sequence>
<evidence type="ECO:0000313" key="2">
    <source>
        <dbReference type="Proteomes" id="UP000293195"/>
    </source>
</evidence>
<dbReference type="EMBL" id="PDXF01000057">
    <property type="protein sequence ID" value="RYN93029.1"/>
    <property type="molecule type" value="Genomic_DNA"/>
</dbReference>
<gene>
    <name evidence="1" type="ORF">AA0119_g9916</name>
</gene>
<organism evidence="1 2">
    <name type="scientific">Alternaria tenuissima</name>
    <dbReference type="NCBI Taxonomy" id="119927"/>
    <lineage>
        <taxon>Eukaryota</taxon>
        <taxon>Fungi</taxon>
        <taxon>Dikarya</taxon>
        <taxon>Ascomycota</taxon>
        <taxon>Pezizomycotina</taxon>
        <taxon>Dothideomycetes</taxon>
        <taxon>Pleosporomycetidae</taxon>
        <taxon>Pleosporales</taxon>
        <taxon>Pleosporineae</taxon>
        <taxon>Pleosporaceae</taxon>
        <taxon>Alternaria</taxon>
        <taxon>Alternaria sect. Alternaria</taxon>
        <taxon>Alternaria alternata complex</taxon>
    </lineage>
</organism>
<evidence type="ECO:0000313" key="1">
    <source>
        <dbReference type="EMBL" id="RYN93029.1"/>
    </source>
</evidence>